<dbReference type="Proteomes" id="UP000677126">
    <property type="component" value="Chromosome"/>
</dbReference>
<dbReference type="EMBL" id="CP054856">
    <property type="protein sequence ID" value="QVM85536.1"/>
    <property type="molecule type" value="Genomic_DNA"/>
</dbReference>
<keyword evidence="2" id="KW-1185">Reference proteome</keyword>
<organism evidence="1 2">
    <name type="scientific">Novosphingobium decolorationis</name>
    <dbReference type="NCBI Taxonomy" id="2698673"/>
    <lineage>
        <taxon>Bacteria</taxon>
        <taxon>Pseudomonadati</taxon>
        <taxon>Pseudomonadota</taxon>
        <taxon>Alphaproteobacteria</taxon>
        <taxon>Sphingomonadales</taxon>
        <taxon>Sphingomonadaceae</taxon>
        <taxon>Novosphingobium</taxon>
    </lineage>
</organism>
<reference evidence="1 2" key="1">
    <citation type="journal article" date="2021" name="Int. J. Syst. Evol. Microbiol.">
        <title>Novosphingobium decolorationis sp. nov., an aniline blue-decolourizing bacterium isolated from East Pacific sediment.</title>
        <authorList>
            <person name="Chen X."/>
            <person name="Dong B."/>
            <person name="Chen T."/>
            <person name="Ren N."/>
            <person name="Wang J."/>
            <person name="Xu Y."/>
            <person name="Yang J."/>
            <person name="Zhu S."/>
            <person name="Chen J."/>
        </authorList>
    </citation>
    <scope>NUCLEOTIDE SEQUENCE [LARGE SCALE GENOMIC DNA]</scope>
    <source>
        <strain evidence="1 2">502str22</strain>
    </source>
</reference>
<gene>
    <name evidence="1" type="ORF">HT578_19135</name>
</gene>
<proteinExistence type="predicted"/>
<evidence type="ECO:0000313" key="1">
    <source>
        <dbReference type="EMBL" id="QVM85536.1"/>
    </source>
</evidence>
<accession>A0ABX8EC26</accession>
<dbReference type="RefSeq" id="WP_213501108.1">
    <property type="nucleotide sequence ID" value="NZ_CP054856.1"/>
</dbReference>
<evidence type="ECO:0000313" key="2">
    <source>
        <dbReference type="Proteomes" id="UP000677126"/>
    </source>
</evidence>
<protein>
    <submittedName>
        <fullName evidence="1">Uncharacterized protein</fullName>
    </submittedName>
</protein>
<sequence>MGCTTRASRWLAQADEIALVCSDAETSQQGACLVAMMQFLRGHQGLDATAEARAARFLSVDAYADAALALLPARCASMISQAGRGELACASVRLDGRGDPEATATARTPALALVAAYAQALVEAELSLAA</sequence>
<name>A0ABX8EC26_9SPHN</name>